<dbReference type="SUPFAM" id="SSF53649">
    <property type="entry name" value="Alkaline phosphatase-like"/>
    <property type="match status" value="1"/>
</dbReference>
<feature type="transmembrane region" description="Helical" evidence="7">
    <location>
        <begin position="162"/>
        <end position="183"/>
    </location>
</feature>
<evidence type="ECO:0000313" key="9">
    <source>
        <dbReference type="EMBL" id="EKY28310.1"/>
    </source>
</evidence>
<dbReference type="InterPro" id="IPR017850">
    <property type="entry name" value="Alkaline_phosphatase_core_sf"/>
</dbReference>
<proteinExistence type="predicted"/>
<comment type="caution">
    <text evidence="9">The sequence shown here is derived from an EMBL/GenBank/DDBJ whole genome shotgun (WGS) entry which is preliminary data.</text>
</comment>
<dbReference type="GO" id="GO:0005886">
    <property type="term" value="C:plasma membrane"/>
    <property type="evidence" value="ECO:0007669"/>
    <property type="project" value="UniProtKB-SubCell"/>
</dbReference>
<protein>
    <submittedName>
        <fullName evidence="9">Arylsulfatase</fullName>
    </submittedName>
</protein>
<dbReference type="CDD" id="cd16015">
    <property type="entry name" value="LTA_synthase"/>
    <property type="match status" value="1"/>
</dbReference>
<feature type="transmembrane region" description="Helical" evidence="7">
    <location>
        <begin position="116"/>
        <end position="141"/>
    </location>
</feature>
<feature type="transmembrane region" description="Helical" evidence="7">
    <location>
        <begin position="73"/>
        <end position="96"/>
    </location>
</feature>
<name>L1QKV0_9CLOT</name>
<keyword evidence="4 7" id="KW-0812">Transmembrane</keyword>
<dbReference type="Gene3D" id="3.40.720.10">
    <property type="entry name" value="Alkaline Phosphatase, subunit A"/>
    <property type="match status" value="1"/>
</dbReference>
<dbReference type="Pfam" id="PF00884">
    <property type="entry name" value="Sulfatase"/>
    <property type="match status" value="1"/>
</dbReference>
<dbReference type="RefSeq" id="WP_005211330.1">
    <property type="nucleotide sequence ID" value="NZ_KB291617.1"/>
</dbReference>
<dbReference type="eggNOG" id="COG1368">
    <property type="taxonomic scope" value="Bacteria"/>
</dbReference>
<dbReference type="AlphaFoldDB" id="L1QKV0"/>
<keyword evidence="3" id="KW-1003">Cell membrane</keyword>
<reference evidence="9 10" key="1">
    <citation type="submission" date="2012-05" db="EMBL/GenBank/DDBJ databases">
        <authorList>
            <person name="Weinstock G."/>
            <person name="Sodergren E."/>
            <person name="Lobos E.A."/>
            <person name="Fulton L."/>
            <person name="Fulton R."/>
            <person name="Courtney L."/>
            <person name="Fronick C."/>
            <person name="O'Laughlin M."/>
            <person name="Godfrey J."/>
            <person name="Wilson R.M."/>
            <person name="Miner T."/>
            <person name="Farmer C."/>
            <person name="Delehaunty K."/>
            <person name="Cordes M."/>
            <person name="Minx P."/>
            <person name="Tomlinson C."/>
            <person name="Chen J."/>
            <person name="Wollam A."/>
            <person name="Pepin K.H."/>
            <person name="Bhonagiri V."/>
            <person name="Zhang X."/>
            <person name="Suruliraj S."/>
            <person name="Warren W."/>
            <person name="Mitreva M."/>
            <person name="Mardis E.R."/>
            <person name="Wilson R.K."/>
        </authorList>
    </citation>
    <scope>NUCLEOTIDE SEQUENCE [LARGE SCALE GENOMIC DNA]</scope>
    <source>
        <strain evidence="9 10">DSM 1785</strain>
    </source>
</reference>
<feature type="transmembrane region" description="Helical" evidence="7">
    <location>
        <begin position="12"/>
        <end position="29"/>
    </location>
</feature>
<comment type="subcellular location">
    <subcellularLocation>
        <location evidence="1">Cell membrane</location>
        <topology evidence="1">Multi-pass membrane protein</topology>
    </subcellularLocation>
</comment>
<dbReference type="Proteomes" id="UP000010420">
    <property type="component" value="Unassembled WGS sequence"/>
</dbReference>
<comment type="pathway">
    <text evidence="2">Cell wall biogenesis; lipoteichoic acid biosynthesis.</text>
</comment>
<dbReference type="InterPro" id="IPR050448">
    <property type="entry name" value="OpgB/LTA_synthase_biosynth"/>
</dbReference>
<dbReference type="HOGENOM" id="CLU_014385_3_2_9"/>
<dbReference type="STRING" id="545697.HMPREF0216_00832"/>
<evidence type="ECO:0000313" key="10">
    <source>
        <dbReference type="Proteomes" id="UP000010420"/>
    </source>
</evidence>
<keyword evidence="6 7" id="KW-0472">Membrane</keyword>
<evidence type="ECO:0000256" key="2">
    <source>
        <dbReference type="ARBA" id="ARBA00004936"/>
    </source>
</evidence>
<organism evidence="9 10">
    <name type="scientific">Clostridium celatum DSM 1785</name>
    <dbReference type="NCBI Taxonomy" id="545697"/>
    <lineage>
        <taxon>Bacteria</taxon>
        <taxon>Bacillati</taxon>
        <taxon>Bacillota</taxon>
        <taxon>Clostridia</taxon>
        <taxon>Eubacteriales</taxon>
        <taxon>Clostridiaceae</taxon>
        <taxon>Clostridium</taxon>
    </lineage>
</organism>
<evidence type="ECO:0000256" key="6">
    <source>
        <dbReference type="ARBA" id="ARBA00023136"/>
    </source>
</evidence>
<dbReference type="InterPro" id="IPR000917">
    <property type="entry name" value="Sulfatase_N"/>
</dbReference>
<evidence type="ECO:0000256" key="4">
    <source>
        <dbReference type="ARBA" id="ARBA00022692"/>
    </source>
</evidence>
<dbReference type="PANTHER" id="PTHR47371">
    <property type="entry name" value="LIPOTEICHOIC ACID SYNTHASE"/>
    <property type="match status" value="1"/>
</dbReference>
<gene>
    <name evidence="9" type="ORF">HMPREF0216_00832</name>
</gene>
<keyword evidence="10" id="KW-1185">Reference proteome</keyword>
<evidence type="ECO:0000256" key="7">
    <source>
        <dbReference type="SAM" id="Phobius"/>
    </source>
</evidence>
<feature type="transmembrane region" description="Helical" evidence="7">
    <location>
        <begin position="49"/>
        <end position="66"/>
    </location>
</feature>
<accession>L1QKV0</accession>
<feature type="domain" description="Sulfatase N-terminal" evidence="8">
    <location>
        <begin position="251"/>
        <end position="530"/>
    </location>
</feature>
<evidence type="ECO:0000256" key="5">
    <source>
        <dbReference type="ARBA" id="ARBA00022989"/>
    </source>
</evidence>
<evidence type="ECO:0000256" key="1">
    <source>
        <dbReference type="ARBA" id="ARBA00004651"/>
    </source>
</evidence>
<evidence type="ECO:0000256" key="3">
    <source>
        <dbReference type="ARBA" id="ARBA00022475"/>
    </source>
</evidence>
<dbReference type="OrthoDB" id="243547at2"/>
<dbReference type="PATRIC" id="fig|545697.3.peg.819"/>
<keyword evidence="5 7" id="KW-1133">Transmembrane helix</keyword>
<sequence length="664" mass="75542">MKLSFWRQEPKTILKFLLAPIIINIIIEFCSRRSFLETISYIINSPLTFLYNSFIILTTLSVVILFKRRQFIFTIISSIWIGFGITNGIVLSHRVTPFTATDLTLIKSCLSIFSKYLSPISIILIAMALIILIGLLVFLFFKGHKYEYKINYKKNILIVSSLCFCLFLSTKLAIGLNIVSSYFGNIAFAYLDYGFPYCFSNTLLNTGIDKPKDYSKETISQISNLIANTDSTNKLLLASSDNNLKLSQSRPNIIMLQLESFFDPTLINYLNFSSDPVPNFRNLKENYPSGYLTVPSVGAGTANTEFEILSGMSLRFFGPGEYPYKTILQESTCETINYDLKELGYSTHAIHNNKGTFYDRDFVFSQLGFDTFTSLEYMNVQEYTPTGWAKDFYLTDEILKSINSTIGTDFVYTISVQGHGDYPKDKILENPEITLTGLEDAETNNAFTYYVNQIHEMDKFLGELTTALSNLAEDTVLVLYGDHLPTLGLADEDLKNGSIFQTEYVVWSNFDLSREDEDLTAYQLTSSVLESLNINNGVLTKFHNQFKNSSDYLDDLKLLQYDMLYGEKYIYNGENPFIATNLQMGIDKITIDNIYTENNKIFIKGQNFNEFSKVYVNNEYIETTFIDNNTLSIEDTDFPQSSSIVITQRTSGGGKLGSTNEYIY</sequence>
<evidence type="ECO:0000259" key="8">
    <source>
        <dbReference type="Pfam" id="PF00884"/>
    </source>
</evidence>
<dbReference type="PANTHER" id="PTHR47371:SF3">
    <property type="entry name" value="PHOSPHOGLYCEROL TRANSFERASE I"/>
    <property type="match status" value="1"/>
</dbReference>
<dbReference type="EMBL" id="AMEZ01000025">
    <property type="protein sequence ID" value="EKY28310.1"/>
    <property type="molecule type" value="Genomic_DNA"/>
</dbReference>